<dbReference type="GO" id="GO:0005886">
    <property type="term" value="C:plasma membrane"/>
    <property type="evidence" value="ECO:0007669"/>
    <property type="project" value="TreeGrafter"/>
</dbReference>
<feature type="domain" description="RCK N-terminal" evidence="12">
    <location>
        <begin position="182"/>
        <end position="298"/>
    </location>
</feature>
<keyword evidence="14" id="KW-1185">Reference proteome</keyword>
<evidence type="ECO:0000256" key="2">
    <source>
        <dbReference type="ARBA" id="ARBA00022448"/>
    </source>
</evidence>
<keyword evidence="2" id="KW-0813">Transport</keyword>
<evidence type="ECO:0000256" key="5">
    <source>
        <dbReference type="ARBA" id="ARBA00022692"/>
    </source>
</evidence>
<evidence type="ECO:0000256" key="8">
    <source>
        <dbReference type="ARBA" id="ARBA00023065"/>
    </source>
</evidence>
<dbReference type="eggNOG" id="COG0475">
    <property type="taxonomic scope" value="Bacteria"/>
</dbReference>
<dbReference type="GO" id="GO:0012505">
    <property type="term" value="C:endomembrane system"/>
    <property type="evidence" value="ECO:0007669"/>
    <property type="project" value="UniProtKB-SubCell"/>
</dbReference>
<evidence type="ECO:0000256" key="4">
    <source>
        <dbReference type="ARBA" id="ARBA00022538"/>
    </source>
</evidence>
<dbReference type="HOGENOM" id="CLU_005126_5_2_6"/>
<keyword evidence="8" id="KW-0406">Ion transport</keyword>
<dbReference type="GO" id="GO:0006813">
    <property type="term" value="P:potassium ion transport"/>
    <property type="evidence" value="ECO:0007669"/>
    <property type="project" value="UniProtKB-KW"/>
</dbReference>
<dbReference type="FunFam" id="3.40.50.720:FF:000036">
    <property type="entry name" value="Glutathione-regulated potassium-efflux system protein KefB"/>
    <property type="match status" value="1"/>
</dbReference>
<dbReference type="Pfam" id="PF02254">
    <property type="entry name" value="TrkA_N"/>
    <property type="match status" value="1"/>
</dbReference>
<reference evidence="14" key="1">
    <citation type="journal article" date="2005" name="Science">
        <title>Life at depth: Photobacterium profundum genome sequence and expression analysis.</title>
        <authorList>
            <person name="Vezzi A."/>
            <person name="Campanaro S."/>
            <person name="D'Angelo M."/>
            <person name="Simonato F."/>
            <person name="Vitulo N."/>
            <person name="Lauro F.M."/>
            <person name="Cestaro A."/>
            <person name="Malacrida G."/>
            <person name="Simionati B."/>
            <person name="Cannata N."/>
            <person name="Romualdi C."/>
            <person name="Bartlett D.H."/>
            <person name="Valle G."/>
        </authorList>
    </citation>
    <scope>NUCLEOTIDE SEQUENCE [LARGE SCALE GENOMIC DNA]</scope>
    <source>
        <strain evidence="14">ATCC BAA-1253 / SS9</strain>
    </source>
</reference>
<dbReference type="AlphaFoldDB" id="Q6LJV7"/>
<evidence type="ECO:0000259" key="12">
    <source>
        <dbReference type="PROSITE" id="PS51201"/>
    </source>
</evidence>
<evidence type="ECO:0000313" key="13">
    <source>
        <dbReference type="EMBL" id="CAG22423.1"/>
    </source>
</evidence>
<evidence type="ECO:0000256" key="7">
    <source>
        <dbReference type="ARBA" id="ARBA00022989"/>
    </source>
</evidence>
<feature type="transmembrane region" description="Helical" evidence="11">
    <location>
        <begin position="12"/>
        <end position="32"/>
    </location>
</feature>
<dbReference type="InterPro" id="IPR003148">
    <property type="entry name" value="RCK_N"/>
</dbReference>
<keyword evidence="9 11" id="KW-0472">Membrane</keyword>
<feature type="transmembrane region" description="Helical" evidence="11">
    <location>
        <begin position="77"/>
        <end position="99"/>
    </location>
</feature>
<dbReference type="KEGG" id="ppr:PBPRB0550"/>
<gene>
    <name evidence="13" type="primary">RS00549</name>
    <name evidence="13" type="ordered locus">PBPRB0550</name>
</gene>
<evidence type="ECO:0000256" key="3">
    <source>
        <dbReference type="ARBA" id="ARBA00022449"/>
    </source>
</evidence>
<proteinExistence type="predicted"/>
<feature type="compositionally biased region" description="Basic and acidic residues" evidence="10">
    <location>
        <begin position="373"/>
        <end position="386"/>
    </location>
</feature>
<organism evidence="13 14">
    <name type="scientific">Photobacterium profundum (strain SS9)</name>
    <dbReference type="NCBI Taxonomy" id="298386"/>
    <lineage>
        <taxon>Bacteria</taxon>
        <taxon>Pseudomonadati</taxon>
        <taxon>Pseudomonadota</taxon>
        <taxon>Gammaproteobacteria</taxon>
        <taxon>Vibrionales</taxon>
        <taxon>Vibrionaceae</taxon>
        <taxon>Photobacterium</taxon>
    </lineage>
</organism>
<dbReference type="InterPro" id="IPR036291">
    <property type="entry name" value="NAD(P)-bd_dom_sf"/>
</dbReference>
<dbReference type="Gene3D" id="3.40.50.720">
    <property type="entry name" value="NAD(P)-binding Rossmann-like Domain"/>
    <property type="match status" value="1"/>
</dbReference>
<dbReference type="STRING" id="298386.PBPRB0550"/>
<evidence type="ECO:0000256" key="1">
    <source>
        <dbReference type="ARBA" id="ARBA00004127"/>
    </source>
</evidence>
<dbReference type="GO" id="GO:0015297">
    <property type="term" value="F:antiporter activity"/>
    <property type="evidence" value="ECO:0007669"/>
    <property type="project" value="UniProtKB-KW"/>
</dbReference>
<evidence type="ECO:0000256" key="10">
    <source>
        <dbReference type="SAM" id="MobiDB-lite"/>
    </source>
</evidence>
<dbReference type="Proteomes" id="UP000000593">
    <property type="component" value="Chromosome 2"/>
</dbReference>
<keyword evidence="6" id="KW-0630">Potassium</keyword>
<keyword evidence="5 11" id="KW-0812">Transmembrane</keyword>
<comment type="subcellular location">
    <subcellularLocation>
        <location evidence="1">Endomembrane system</location>
        <topology evidence="1">Multi-pass membrane protein</topology>
    </subcellularLocation>
</comment>
<keyword evidence="3" id="KW-0050">Antiport</keyword>
<dbReference type="InterPro" id="IPR006153">
    <property type="entry name" value="Cation/H_exchanger_TM"/>
</dbReference>
<feature type="region of interest" description="Disordered" evidence="10">
    <location>
        <begin position="372"/>
        <end position="410"/>
    </location>
</feature>
<feature type="compositionally biased region" description="Basic and acidic residues" evidence="10">
    <location>
        <begin position="398"/>
        <end position="410"/>
    </location>
</feature>
<sequence>MLQGFRGGRTPLLLLLRLLSLLLAGTFLAGVVLANSEFRHELESNLEPFKGLLLGLFFITVGAGIDFSVLFGEFGTVIGLTLAVMLIKATVLLVLSFIFKVQGSDRWLFALSLAQAGEFGFVLLSYTVQNHVLPTDIAQTLSLVVALSMFLTPGLFILFDKVILPRFQKTENEREADVIDEQGTVIIAGIGRFGQIVNRLLVANGVKTVVLDHEVGQIENMRSIGIKSFFGDAIRPDLLHTSGIEEAKVMIVAIDDKERAVELVKYVRKTYPHIRILARAYDRGHHHALRCTGADYMISETYRSALALGTQALKDVGFHPFRAEQLKAAFVETEAKSKELLYQTWKESTEDNKFNASYRELFMQLEEALGEAMKGERSDKHAKSERGWTPPPKGYSDVVEKLQAEKGDEN</sequence>
<evidence type="ECO:0000256" key="6">
    <source>
        <dbReference type="ARBA" id="ARBA00022958"/>
    </source>
</evidence>
<evidence type="ECO:0000313" key="14">
    <source>
        <dbReference type="Proteomes" id="UP000000593"/>
    </source>
</evidence>
<dbReference type="SUPFAM" id="SSF51735">
    <property type="entry name" value="NAD(P)-binding Rossmann-fold domains"/>
    <property type="match status" value="1"/>
</dbReference>
<keyword evidence="4" id="KW-0633">Potassium transport</keyword>
<dbReference type="PANTHER" id="PTHR46157:SF4">
    <property type="entry name" value="K(+) EFFLUX ANTIPORTER 3, CHLOROPLASTIC"/>
    <property type="match status" value="1"/>
</dbReference>
<protein>
    <submittedName>
        <fullName evidence="13">TrkA family protein</fullName>
    </submittedName>
</protein>
<dbReference type="InterPro" id="IPR038770">
    <property type="entry name" value="Na+/solute_symporter_sf"/>
</dbReference>
<dbReference type="eggNOG" id="COG1226">
    <property type="taxonomic scope" value="Bacteria"/>
</dbReference>
<name>Q6LJV7_PHOPR</name>
<dbReference type="PANTHER" id="PTHR46157">
    <property type="entry name" value="K(+) EFFLUX ANTIPORTER 3, CHLOROPLASTIC"/>
    <property type="match status" value="1"/>
</dbReference>
<evidence type="ECO:0000256" key="9">
    <source>
        <dbReference type="ARBA" id="ARBA00023136"/>
    </source>
</evidence>
<feature type="transmembrane region" description="Helical" evidence="11">
    <location>
        <begin position="140"/>
        <end position="159"/>
    </location>
</feature>
<feature type="transmembrane region" description="Helical" evidence="11">
    <location>
        <begin position="52"/>
        <end position="71"/>
    </location>
</feature>
<accession>Q6LJV7</accession>
<evidence type="ECO:0000256" key="11">
    <source>
        <dbReference type="SAM" id="Phobius"/>
    </source>
</evidence>
<dbReference type="EMBL" id="CR378676">
    <property type="protein sequence ID" value="CAG22423.1"/>
    <property type="molecule type" value="Genomic_DNA"/>
</dbReference>
<dbReference type="Pfam" id="PF00999">
    <property type="entry name" value="Na_H_Exchanger"/>
    <property type="match status" value="1"/>
</dbReference>
<dbReference type="Gene3D" id="1.20.1530.20">
    <property type="match status" value="1"/>
</dbReference>
<dbReference type="GO" id="GO:1902600">
    <property type="term" value="P:proton transmembrane transport"/>
    <property type="evidence" value="ECO:0007669"/>
    <property type="project" value="InterPro"/>
</dbReference>
<keyword evidence="7 11" id="KW-1133">Transmembrane helix</keyword>
<dbReference type="PROSITE" id="PS51201">
    <property type="entry name" value="RCK_N"/>
    <property type="match status" value="1"/>
</dbReference>